<evidence type="ECO:0000313" key="1">
    <source>
        <dbReference type="EMBL" id="KAF3961534.1"/>
    </source>
</evidence>
<accession>A0A8J4RCB8</accession>
<dbReference type="Pfam" id="PF03004">
    <property type="entry name" value="Transposase_24"/>
    <property type="match status" value="1"/>
</dbReference>
<organism evidence="1 2">
    <name type="scientific">Castanea mollissima</name>
    <name type="common">Chinese chestnut</name>
    <dbReference type="NCBI Taxonomy" id="60419"/>
    <lineage>
        <taxon>Eukaryota</taxon>
        <taxon>Viridiplantae</taxon>
        <taxon>Streptophyta</taxon>
        <taxon>Embryophyta</taxon>
        <taxon>Tracheophyta</taxon>
        <taxon>Spermatophyta</taxon>
        <taxon>Magnoliopsida</taxon>
        <taxon>eudicotyledons</taxon>
        <taxon>Gunneridae</taxon>
        <taxon>Pentapetalae</taxon>
        <taxon>rosids</taxon>
        <taxon>fabids</taxon>
        <taxon>Fagales</taxon>
        <taxon>Fagaceae</taxon>
        <taxon>Castanea</taxon>
    </lineage>
</organism>
<dbReference type="AlphaFoldDB" id="A0A8J4RCB8"/>
<dbReference type="OrthoDB" id="1913335at2759"/>
<sequence>MSLDLVEMESASIFKNRLGAPTFKLALSAYYDCKKKRHYSFAMHAAKKAKTDGHPVERAVLYQILHTRKDGFAVNSVVKAKMDKMKELLTNPSNQLQSSDTSGFDEMKERLSHFEEMEQRIEQRMEQRMARMLQQMQQIFSQCNQDVLPVQHSPALSKSSVASHQPSSS</sequence>
<dbReference type="Proteomes" id="UP000737018">
    <property type="component" value="Unassembled WGS sequence"/>
</dbReference>
<keyword evidence="2" id="KW-1185">Reference proteome</keyword>
<comment type="caution">
    <text evidence="1">The sequence shown here is derived from an EMBL/GenBank/DDBJ whole genome shotgun (WGS) entry which is preliminary data.</text>
</comment>
<reference evidence="1" key="1">
    <citation type="submission" date="2020-03" db="EMBL/GenBank/DDBJ databases">
        <title>Castanea mollissima Vanexum genome sequencing.</title>
        <authorList>
            <person name="Staton M."/>
        </authorList>
    </citation>
    <scope>NUCLEOTIDE SEQUENCE</scope>
    <source>
        <tissue evidence="1">Leaf</tissue>
    </source>
</reference>
<protein>
    <submittedName>
        <fullName evidence="1">Uncharacterized protein</fullName>
    </submittedName>
</protein>
<proteinExistence type="predicted"/>
<dbReference type="InterPro" id="IPR004252">
    <property type="entry name" value="Probable_transposase_24"/>
</dbReference>
<gene>
    <name evidence="1" type="ORF">CMV_013858</name>
</gene>
<dbReference type="EMBL" id="JRKL02001880">
    <property type="protein sequence ID" value="KAF3961534.1"/>
    <property type="molecule type" value="Genomic_DNA"/>
</dbReference>
<name>A0A8J4RCB8_9ROSI</name>
<evidence type="ECO:0000313" key="2">
    <source>
        <dbReference type="Proteomes" id="UP000737018"/>
    </source>
</evidence>